<keyword evidence="1" id="KW-0812">Transmembrane</keyword>
<accession>A0ABQ8PZA0</accession>
<evidence type="ECO:0000313" key="2">
    <source>
        <dbReference type="EMBL" id="KAJ3991706.1"/>
    </source>
</evidence>
<evidence type="ECO:0000313" key="3">
    <source>
        <dbReference type="Proteomes" id="UP001163828"/>
    </source>
</evidence>
<protein>
    <submittedName>
        <fullName evidence="2">Uncharacterized protein</fullName>
    </submittedName>
</protein>
<evidence type="ECO:0000256" key="1">
    <source>
        <dbReference type="SAM" id="Phobius"/>
    </source>
</evidence>
<name>A0ABQ8PZA0_9AGAR</name>
<organism evidence="2 3">
    <name type="scientific">Lentinula boryana</name>
    <dbReference type="NCBI Taxonomy" id="40481"/>
    <lineage>
        <taxon>Eukaryota</taxon>
        <taxon>Fungi</taxon>
        <taxon>Dikarya</taxon>
        <taxon>Basidiomycota</taxon>
        <taxon>Agaricomycotina</taxon>
        <taxon>Agaricomycetes</taxon>
        <taxon>Agaricomycetidae</taxon>
        <taxon>Agaricales</taxon>
        <taxon>Marasmiineae</taxon>
        <taxon>Omphalotaceae</taxon>
        <taxon>Lentinula</taxon>
    </lineage>
</organism>
<dbReference type="EMBL" id="MU790967">
    <property type="protein sequence ID" value="KAJ3991706.1"/>
    <property type="molecule type" value="Genomic_DNA"/>
</dbReference>
<keyword evidence="3" id="KW-1185">Reference proteome</keyword>
<keyword evidence="1" id="KW-1133">Transmembrane helix</keyword>
<gene>
    <name evidence="2" type="ORF">F5050DRAFT_1700303</name>
</gene>
<comment type="caution">
    <text evidence="2">The sequence shown here is derived from an EMBL/GenBank/DDBJ whole genome shotgun (WGS) entry which is preliminary data.</text>
</comment>
<keyword evidence="1" id="KW-0472">Membrane</keyword>
<reference evidence="2" key="1">
    <citation type="submission" date="2022-08" db="EMBL/GenBank/DDBJ databases">
        <authorList>
            <consortium name="DOE Joint Genome Institute"/>
            <person name="Min B."/>
            <person name="Riley R."/>
            <person name="Sierra-Patev S."/>
            <person name="Naranjo-Ortiz M."/>
            <person name="Looney B."/>
            <person name="Konkel Z."/>
            <person name="Slot J.C."/>
            <person name="Sakamoto Y."/>
            <person name="Steenwyk J.L."/>
            <person name="Rokas A."/>
            <person name="Carro J."/>
            <person name="Camarero S."/>
            <person name="Ferreira P."/>
            <person name="Molpeceres G."/>
            <person name="Ruiz-Duenas F.J."/>
            <person name="Serrano A."/>
            <person name="Henrissat B."/>
            <person name="Drula E."/>
            <person name="Hughes K.W."/>
            <person name="Mata J.L."/>
            <person name="Ishikawa N.K."/>
            <person name="Vargas-Isla R."/>
            <person name="Ushijima S."/>
            <person name="Smith C.A."/>
            <person name="Ahrendt S."/>
            <person name="Andreopoulos W."/>
            <person name="He G."/>
            <person name="Labutti K."/>
            <person name="Lipzen A."/>
            <person name="Ng V."/>
            <person name="Sandor L."/>
            <person name="Barry K."/>
            <person name="Martinez A.T."/>
            <person name="Xiao Y."/>
            <person name="Gibbons J.G."/>
            <person name="Terashima K."/>
            <person name="Hibbett D.S."/>
            <person name="Grigoriev I.V."/>
        </authorList>
    </citation>
    <scope>NUCLEOTIDE SEQUENCE</scope>
    <source>
        <strain evidence="2">TFB10827</strain>
    </source>
</reference>
<sequence>MPVSVLPFNRASSCILAYQNVVFTYFSCSHTVSFSSVVVSYAFISMLLVFSMIIVARAGIHSSALLMVMVAGEIVTCYFVYKSS</sequence>
<feature type="transmembrane region" description="Helical" evidence="1">
    <location>
        <begin position="32"/>
        <end position="56"/>
    </location>
</feature>
<dbReference type="Proteomes" id="UP001163828">
    <property type="component" value="Unassembled WGS sequence"/>
</dbReference>
<feature type="transmembrane region" description="Helical" evidence="1">
    <location>
        <begin position="63"/>
        <end position="81"/>
    </location>
</feature>
<proteinExistence type="predicted"/>